<evidence type="ECO:0000313" key="9">
    <source>
        <dbReference type="EMBL" id="KGE71715.1"/>
    </source>
</evidence>
<evidence type="ECO:0000259" key="8">
    <source>
        <dbReference type="Pfam" id="PF00892"/>
    </source>
</evidence>
<reference evidence="9 10" key="1">
    <citation type="submission" date="2014-05" db="EMBL/GenBank/DDBJ databases">
        <title>De novo Genome Sequence of Spirocheata sp.</title>
        <authorList>
            <person name="Shivani Y."/>
            <person name="Subhash Y."/>
            <person name="Tushar L."/>
            <person name="Sasikala C."/>
            <person name="Ramana C.V."/>
        </authorList>
    </citation>
    <scope>NUCLEOTIDE SEQUENCE [LARGE SCALE GENOMIC DNA]</scope>
    <source>
        <strain evidence="9 10">JC230</strain>
    </source>
</reference>
<comment type="similarity">
    <text evidence="2">Belongs to the EamA transporter family.</text>
</comment>
<feature type="transmembrane region" description="Helical" evidence="7">
    <location>
        <begin position="214"/>
        <end position="234"/>
    </location>
</feature>
<dbReference type="eggNOG" id="COG0697">
    <property type="taxonomic scope" value="Bacteria"/>
</dbReference>
<name>A0A098QV32_9SPIO</name>
<accession>A0A098QV32</accession>
<evidence type="ECO:0000256" key="5">
    <source>
        <dbReference type="ARBA" id="ARBA00023136"/>
    </source>
</evidence>
<feature type="transmembrane region" description="Helical" evidence="7">
    <location>
        <begin position="305"/>
        <end position="321"/>
    </location>
</feature>
<gene>
    <name evidence="9" type="ORF">DC28_10730</name>
</gene>
<evidence type="ECO:0000256" key="4">
    <source>
        <dbReference type="ARBA" id="ARBA00022989"/>
    </source>
</evidence>
<feature type="region of interest" description="Disordered" evidence="6">
    <location>
        <begin position="65"/>
        <end position="91"/>
    </location>
</feature>
<keyword evidence="3 7" id="KW-0812">Transmembrane</keyword>
<dbReference type="Pfam" id="PF00892">
    <property type="entry name" value="EamA"/>
    <property type="match status" value="2"/>
</dbReference>
<dbReference type="GO" id="GO:0016020">
    <property type="term" value="C:membrane"/>
    <property type="evidence" value="ECO:0007669"/>
    <property type="project" value="UniProtKB-SubCell"/>
</dbReference>
<dbReference type="Gene3D" id="1.10.3730.20">
    <property type="match status" value="1"/>
</dbReference>
<feature type="transmembrane region" description="Helical" evidence="7">
    <location>
        <begin position="183"/>
        <end position="202"/>
    </location>
</feature>
<feature type="transmembrane region" description="Helical" evidence="7">
    <location>
        <begin position="254"/>
        <end position="271"/>
    </location>
</feature>
<keyword evidence="4 7" id="KW-1133">Transmembrane helix</keyword>
<dbReference type="RefSeq" id="WP_037548157.1">
    <property type="nucleotide sequence ID" value="NZ_JNUP01000065.1"/>
</dbReference>
<dbReference type="EMBL" id="JNUP01000065">
    <property type="protein sequence ID" value="KGE71715.1"/>
    <property type="molecule type" value="Genomic_DNA"/>
</dbReference>
<evidence type="ECO:0000256" key="6">
    <source>
        <dbReference type="SAM" id="MobiDB-lite"/>
    </source>
</evidence>
<dbReference type="InterPro" id="IPR037185">
    <property type="entry name" value="EmrE-like"/>
</dbReference>
<dbReference type="PANTHER" id="PTHR32322:SF2">
    <property type="entry name" value="EAMA DOMAIN-CONTAINING PROTEIN"/>
    <property type="match status" value="1"/>
</dbReference>
<organism evidence="9 10">
    <name type="scientific">Spirochaeta lutea</name>
    <dbReference type="NCBI Taxonomy" id="1480694"/>
    <lineage>
        <taxon>Bacteria</taxon>
        <taxon>Pseudomonadati</taxon>
        <taxon>Spirochaetota</taxon>
        <taxon>Spirochaetia</taxon>
        <taxon>Spirochaetales</taxon>
        <taxon>Spirochaetaceae</taxon>
        <taxon>Spirochaeta</taxon>
    </lineage>
</organism>
<comment type="subcellular location">
    <subcellularLocation>
        <location evidence="1">Membrane</location>
        <topology evidence="1">Multi-pass membrane protein</topology>
    </subcellularLocation>
</comment>
<dbReference type="Proteomes" id="UP000029692">
    <property type="component" value="Unassembled WGS sequence"/>
</dbReference>
<sequence>MLFIVMFLAMFFWGGSWVSAKLLSVTADPVLLTFWRFALISVAALPLIRLDRRLGSWAIRAGGGAETTPPVNPGKGLEHRAAKSPETNKTTQSNRHTWCWTVLAAVLLTLYNLVFFGGLQYGASGKAGVIVTTINPLFAFLLASLFEAHKPKVLQWLGLALGIAGGALQTLPDLLGGDRGLTVYTLLFLGAGLLWAGLTLCSHRAQRGSGVFTYTARVYSLSSGILLVLLLATRGFTWLGDPVMFQPNFWLNELYLALPAGVFATGMYFFAAHALGSGRGSSFTFLVPLSALLLSWILLGEQPGIFTLLGGSLSAAAVYIIQKQGAGPGK</sequence>
<comment type="caution">
    <text evidence="9">The sequence shown here is derived from an EMBL/GenBank/DDBJ whole genome shotgun (WGS) entry which is preliminary data.</text>
</comment>
<feature type="transmembrane region" description="Helical" evidence="7">
    <location>
        <begin position="153"/>
        <end position="171"/>
    </location>
</feature>
<keyword evidence="10" id="KW-1185">Reference proteome</keyword>
<dbReference type="STRING" id="1480694.DC28_10730"/>
<dbReference type="PANTHER" id="PTHR32322">
    <property type="entry name" value="INNER MEMBRANE TRANSPORTER"/>
    <property type="match status" value="1"/>
</dbReference>
<evidence type="ECO:0000313" key="10">
    <source>
        <dbReference type="Proteomes" id="UP000029692"/>
    </source>
</evidence>
<proteinExistence type="inferred from homology"/>
<evidence type="ECO:0000256" key="2">
    <source>
        <dbReference type="ARBA" id="ARBA00007362"/>
    </source>
</evidence>
<feature type="transmembrane region" description="Helical" evidence="7">
    <location>
        <begin position="127"/>
        <end position="146"/>
    </location>
</feature>
<evidence type="ECO:0000256" key="1">
    <source>
        <dbReference type="ARBA" id="ARBA00004141"/>
    </source>
</evidence>
<dbReference type="AlphaFoldDB" id="A0A098QV32"/>
<protein>
    <recommendedName>
        <fullName evidence="8">EamA domain-containing protein</fullName>
    </recommendedName>
</protein>
<keyword evidence="5 7" id="KW-0472">Membrane</keyword>
<dbReference type="InterPro" id="IPR000620">
    <property type="entry name" value="EamA_dom"/>
</dbReference>
<feature type="transmembrane region" description="Helical" evidence="7">
    <location>
        <begin position="283"/>
        <end position="299"/>
    </location>
</feature>
<dbReference type="InterPro" id="IPR050638">
    <property type="entry name" value="AA-Vitamin_Transporters"/>
</dbReference>
<feature type="domain" description="EamA" evidence="8">
    <location>
        <begin position="91"/>
        <end position="167"/>
    </location>
</feature>
<evidence type="ECO:0000256" key="3">
    <source>
        <dbReference type="ARBA" id="ARBA00022692"/>
    </source>
</evidence>
<dbReference type="SUPFAM" id="SSF103481">
    <property type="entry name" value="Multidrug resistance efflux transporter EmrE"/>
    <property type="match status" value="2"/>
</dbReference>
<evidence type="ECO:0000256" key="7">
    <source>
        <dbReference type="SAM" id="Phobius"/>
    </source>
</evidence>
<feature type="transmembrane region" description="Helical" evidence="7">
    <location>
        <begin position="30"/>
        <end position="50"/>
    </location>
</feature>
<feature type="domain" description="EamA" evidence="8">
    <location>
        <begin position="186"/>
        <end position="321"/>
    </location>
</feature>
<feature type="transmembrane region" description="Helical" evidence="7">
    <location>
        <begin position="98"/>
        <end position="121"/>
    </location>
</feature>